<evidence type="ECO:0000313" key="2">
    <source>
        <dbReference type="EMBL" id="TVZ05486.1"/>
    </source>
</evidence>
<dbReference type="AlphaFoldDB" id="A0A6P2C533"/>
<evidence type="ECO:0000313" key="3">
    <source>
        <dbReference type="Proteomes" id="UP000460272"/>
    </source>
</evidence>
<dbReference type="Gene3D" id="2.30.30.140">
    <property type="match status" value="1"/>
</dbReference>
<dbReference type="Pfam" id="PF01455">
    <property type="entry name" value="HupF_HypC"/>
    <property type="match status" value="1"/>
</dbReference>
<dbReference type="SUPFAM" id="SSF159127">
    <property type="entry name" value="HupF/HypC-like"/>
    <property type="match status" value="1"/>
</dbReference>
<dbReference type="EMBL" id="RPFW01000002">
    <property type="protein sequence ID" value="TVZ05486.1"/>
    <property type="molecule type" value="Genomic_DNA"/>
</dbReference>
<name>A0A6P2C533_9ACTN</name>
<comment type="similarity">
    <text evidence="1">Belongs to the HupF/HypC family.</text>
</comment>
<evidence type="ECO:0000256" key="1">
    <source>
        <dbReference type="ARBA" id="ARBA00006018"/>
    </source>
</evidence>
<gene>
    <name evidence="2" type="ORF">EAS64_13175</name>
</gene>
<sequence>MTPEQPSGQACASHQCITCGDVAVEVRVVRLLPDELAVVDTGAGQEQVSVALVSAAAGDTLLVHAGEAIAVVGK</sequence>
<organism evidence="2 3">
    <name type="scientific">Trebonia kvetii</name>
    <dbReference type="NCBI Taxonomy" id="2480626"/>
    <lineage>
        <taxon>Bacteria</taxon>
        <taxon>Bacillati</taxon>
        <taxon>Actinomycetota</taxon>
        <taxon>Actinomycetes</taxon>
        <taxon>Streptosporangiales</taxon>
        <taxon>Treboniaceae</taxon>
        <taxon>Trebonia</taxon>
    </lineage>
</organism>
<proteinExistence type="inferred from homology"/>
<reference evidence="2 3" key="1">
    <citation type="submission" date="2018-11" db="EMBL/GenBank/DDBJ databases">
        <title>Trebonia kvetii gen.nov., sp.nov., a novel acidophilic actinobacterium, and proposal of the new actinobacterial family Treboniaceae fam. nov.</title>
        <authorList>
            <person name="Rapoport D."/>
            <person name="Sagova-Mareckova M."/>
            <person name="Sedlacek I."/>
            <person name="Provaznik J."/>
            <person name="Kralova S."/>
            <person name="Pavlinic D."/>
            <person name="Benes V."/>
            <person name="Kopecky J."/>
        </authorList>
    </citation>
    <scope>NUCLEOTIDE SEQUENCE [LARGE SCALE GENOMIC DNA]</scope>
    <source>
        <strain evidence="2 3">15Tr583</strain>
    </source>
</reference>
<protein>
    <submittedName>
        <fullName evidence="2">Hydrogenase assembly protein HupF</fullName>
    </submittedName>
</protein>
<keyword evidence="3" id="KW-1185">Reference proteome</keyword>
<comment type="caution">
    <text evidence="2">The sequence shown here is derived from an EMBL/GenBank/DDBJ whole genome shotgun (WGS) entry which is preliminary data.</text>
</comment>
<dbReference type="RefSeq" id="WP_145853187.1">
    <property type="nucleotide sequence ID" value="NZ_RPFW01000002.1"/>
</dbReference>
<dbReference type="Proteomes" id="UP000460272">
    <property type="component" value="Unassembled WGS sequence"/>
</dbReference>
<dbReference type="InterPro" id="IPR001109">
    <property type="entry name" value="Hydrogenase_HupF/HypC"/>
</dbReference>
<accession>A0A6P2C533</accession>
<dbReference type="OrthoDB" id="3394503at2"/>